<dbReference type="Proteomes" id="UP000253769">
    <property type="component" value="Unassembled WGS sequence"/>
</dbReference>
<comment type="caution">
    <text evidence="2">The sequence shown here is derived from an EMBL/GenBank/DDBJ whole genome shotgun (WGS) entry which is preliminary data.</text>
</comment>
<evidence type="ECO:0000256" key="1">
    <source>
        <dbReference type="SAM" id="MobiDB-lite"/>
    </source>
</evidence>
<dbReference type="EMBL" id="QQOH01000002">
    <property type="protein sequence ID" value="RDE23079.1"/>
    <property type="molecule type" value="Genomic_DNA"/>
</dbReference>
<feature type="region of interest" description="Disordered" evidence="1">
    <location>
        <begin position="138"/>
        <end position="168"/>
    </location>
</feature>
<evidence type="ECO:0000313" key="2">
    <source>
        <dbReference type="EMBL" id="RDE23079.1"/>
    </source>
</evidence>
<evidence type="ECO:0000313" key="3">
    <source>
        <dbReference type="Proteomes" id="UP000253769"/>
    </source>
</evidence>
<accession>A0A369WPU3</accession>
<feature type="compositionally biased region" description="Gly residues" evidence="1">
    <location>
        <begin position="156"/>
        <end position="168"/>
    </location>
</feature>
<gene>
    <name evidence="2" type="ORF">DV711_10125</name>
</gene>
<dbReference type="Pfam" id="PF11749">
    <property type="entry name" value="DUF3305"/>
    <property type="match status" value="1"/>
</dbReference>
<name>A0A369WPU3_9GAMM</name>
<organism evidence="2 3">
    <name type="scientific">Motiliproteus coralliicola</name>
    <dbReference type="NCBI Taxonomy" id="2283196"/>
    <lineage>
        <taxon>Bacteria</taxon>
        <taxon>Pseudomonadati</taxon>
        <taxon>Pseudomonadota</taxon>
        <taxon>Gammaproteobacteria</taxon>
        <taxon>Oceanospirillales</taxon>
        <taxon>Oceanospirillaceae</taxon>
        <taxon>Motiliproteus</taxon>
    </lineage>
</organism>
<protein>
    <submittedName>
        <fullName evidence="2">DUF3305 domain-containing protein</fullName>
    </submittedName>
</protein>
<reference evidence="2 3" key="1">
    <citation type="submission" date="2018-07" db="EMBL/GenBank/DDBJ databases">
        <title>Motiliproteus coralliicola sp. nov., a bacterium isolated from Coral.</title>
        <authorList>
            <person name="Wang G."/>
        </authorList>
    </citation>
    <scope>NUCLEOTIDE SEQUENCE [LARGE SCALE GENOMIC DNA]</scope>
    <source>
        <strain evidence="2 3">C34</strain>
    </source>
</reference>
<dbReference type="AlphaFoldDB" id="A0A369WPU3"/>
<proteinExistence type="predicted"/>
<sequence length="168" mass="19019">MQVVLRKRTIERGLWEVDDWSALRCLSDRQQVRDQLGFEEQPGDQPASTDYCWHGLSLELFRDERAAYRFNISSHDPRLFIVCAEEDELMQPYLLTASQDVASSYMDGGEEDVYSIPMPEAVQCWIEGFIGRHGEPEMELGKSKRRHHGRRKGAGKSQGAGSTGGARG</sequence>
<keyword evidence="3" id="KW-1185">Reference proteome</keyword>
<dbReference type="InterPro" id="IPR021736">
    <property type="entry name" value="DUF3305"/>
</dbReference>
<dbReference type="OrthoDB" id="5586738at2"/>
<feature type="compositionally biased region" description="Basic residues" evidence="1">
    <location>
        <begin position="143"/>
        <end position="154"/>
    </location>
</feature>